<dbReference type="Proteomes" id="UP000260351">
    <property type="component" value="Unassembled WGS sequence"/>
</dbReference>
<dbReference type="Gene3D" id="3.40.50.300">
    <property type="entry name" value="P-loop containing nucleotide triphosphate hydrolases"/>
    <property type="match status" value="1"/>
</dbReference>
<dbReference type="RefSeq" id="WP_116649979.1">
    <property type="nucleotide sequence ID" value="NZ_QUZK01000021.1"/>
</dbReference>
<dbReference type="InterPro" id="IPR052736">
    <property type="entry name" value="Stf3_sulfotransferase"/>
</dbReference>
<protein>
    <submittedName>
        <fullName evidence="2">Sulfotransferase</fullName>
    </submittedName>
</protein>
<gene>
    <name evidence="2" type="ORF">DZC52_04750</name>
</gene>
<dbReference type="OrthoDB" id="9777890at2"/>
<dbReference type="EMBL" id="QUZK01000021">
    <property type="protein sequence ID" value="RFF31373.1"/>
    <property type="molecule type" value="Genomic_DNA"/>
</dbReference>
<sequence>MWRLFLESQWRLARLGWRAFRPPADGMGRRSLRRGLIMLGVVPGLFAVNLYHWLGLALDEVFFRGYRKVEVRRPLFVVGVPRSGTTFLHGVLAADERTTTFSTWECFFALSVTWRKLWRAVGRIDGVLGRPLGRGADWLARQLAGGFEDTHPVRLDQPEEDFFCLLPPMTCFVLVVLFPDSPDLWRMARLDSEADAGFRRRQIDYYHRAVQRHLFVHGADRRFLSKNASFAGLVGSLSERFPDGRFIVCLREPERALSSQLSTLSDSLRFFGSDADPDRFNRYFVDLFAYYFRNLFDQAERLPDNRIALLNNGEIRAHLAEAVDTTLSRLEIEPADSFAERLQSLAGESRQHRSPHRHQLSDNGLDPEWLADRFADILARHDFGHDRFASHD</sequence>
<dbReference type="PANTHER" id="PTHR36451">
    <property type="entry name" value="PAPS-DEPENDENT SULFOTRANSFERASE STF3"/>
    <property type="match status" value="1"/>
</dbReference>
<evidence type="ECO:0000256" key="1">
    <source>
        <dbReference type="SAM" id="Phobius"/>
    </source>
</evidence>
<keyword evidence="2" id="KW-0808">Transferase</keyword>
<keyword evidence="1" id="KW-1133">Transmembrane helix</keyword>
<accession>A0A3E1KBP0</accession>
<dbReference type="SUPFAM" id="SSF52540">
    <property type="entry name" value="P-loop containing nucleoside triphosphate hydrolases"/>
    <property type="match status" value="1"/>
</dbReference>
<evidence type="ECO:0000313" key="3">
    <source>
        <dbReference type="Proteomes" id="UP000260351"/>
    </source>
</evidence>
<keyword evidence="1" id="KW-0472">Membrane</keyword>
<dbReference type="AlphaFoldDB" id="A0A3E1KBP0"/>
<proteinExistence type="predicted"/>
<dbReference type="Pfam" id="PF13469">
    <property type="entry name" value="Sulfotransfer_3"/>
    <property type="match status" value="1"/>
</dbReference>
<dbReference type="InterPro" id="IPR027417">
    <property type="entry name" value="P-loop_NTPase"/>
</dbReference>
<dbReference type="PANTHER" id="PTHR36451:SF1">
    <property type="entry name" value="OMEGA-HYDROXY-BETA-DIHYDROMENAQUINONE-9 SULFOTRANSFERASE STF3"/>
    <property type="match status" value="1"/>
</dbReference>
<keyword evidence="1" id="KW-0812">Transmembrane</keyword>
<evidence type="ECO:0000313" key="2">
    <source>
        <dbReference type="EMBL" id="RFF31373.1"/>
    </source>
</evidence>
<reference evidence="2 3" key="1">
    <citation type="submission" date="2018-08" db="EMBL/GenBank/DDBJ databases">
        <title>Wenzhouxiangella salilacus sp. nov., a novel bacterium isolated from a saline lake in Xinjiang Province, China.</title>
        <authorList>
            <person name="Han S."/>
        </authorList>
    </citation>
    <scope>NUCLEOTIDE SEQUENCE [LARGE SCALE GENOMIC DNA]</scope>
    <source>
        <strain evidence="2 3">XDB06</strain>
    </source>
</reference>
<keyword evidence="3" id="KW-1185">Reference proteome</keyword>
<feature type="transmembrane region" description="Helical" evidence="1">
    <location>
        <begin position="36"/>
        <end position="54"/>
    </location>
</feature>
<name>A0A3E1KBP0_9GAMM</name>
<comment type="caution">
    <text evidence="2">The sequence shown here is derived from an EMBL/GenBank/DDBJ whole genome shotgun (WGS) entry which is preliminary data.</text>
</comment>
<organism evidence="2 3">
    <name type="scientific">Wenzhouxiangella sediminis</name>
    <dbReference type="NCBI Taxonomy" id="1792836"/>
    <lineage>
        <taxon>Bacteria</taxon>
        <taxon>Pseudomonadati</taxon>
        <taxon>Pseudomonadota</taxon>
        <taxon>Gammaproteobacteria</taxon>
        <taxon>Chromatiales</taxon>
        <taxon>Wenzhouxiangellaceae</taxon>
        <taxon>Wenzhouxiangella</taxon>
    </lineage>
</organism>
<dbReference type="GO" id="GO:0016740">
    <property type="term" value="F:transferase activity"/>
    <property type="evidence" value="ECO:0007669"/>
    <property type="project" value="UniProtKB-KW"/>
</dbReference>